<keyword evidence="1" id="KW-0805">Transcription regulation</keyword>
<dbReference type="InterPro" id="IPR050313">
    <property type="entry name" value="Carb_Metab_HTH_regulators"/>
</dbReference>
<organism evidence="5 6">
    <name type="scientific">Candidatus Eubacterium faecipullorum</name>
    <dbReference type="NCBI Taxonomy" id="2838571"/>
    <lineage>
        <taxon>Bacteria</taxon>
        <taxon>Bacillati</taxon>
        <taxon>Bacillota</taxon>
        <taxon>Clostridia</taxon>
        <taxon>Eubacteriales</taxon>
        <taxon>Eubacteriaceae</taxon>
        <taxon>Eubacterium</taxon>
    </lineage>
</organism>
<evidence type="ECO:0000313" key="6">
    <source>
        <dbReference type="Proteomes" id="UP000824205"/>
    </source>
</evidence>
<dbReference type="GO" id="GO:0003677">
    <property type="term" value="F:DNA binding"/>
    <property type="evidence" value="ECO:0007669"/>
    <property type="project" value="UniProtKB-KW"/>
</dbReference>
<dbReference type="PRINTS" id="PR00037">
    <property type="entry name" value="HTHLACR"/>
</dbReference>
<keyword evidence="3" id="KW-0804">Transcription</keyword>
<dbReference type="InterPro" id="IPR036388">
    <property type="entry name" value="WH-like_DNA-bd_sf"/>
</dbReference>
<dbReference type="AlphaFoldDB" id="A0A9D1UF07"/>
<gene>
    <name evidence="5" type="ORF">IAA48_00215</name>
</gene>
<dbReference type="PROSITE" id="PS00894">
    <property type="entry name" value="HTH_DEOR_1"/>
    <property type="match status" value="1"/>
</dbReference>
<dbReference type="InterPro" id="IPR036390">
    <property type="entry name" value="WH_DNA-bd_sf"/>
</dbReference>
<dbReference type="SUPFAM" id="SSF46785">
    <property type="entry name" value="Winged helix' DNA-binding domain"/>
    <property type="match status" value="1"/>
</dbReference>
<protein>
    <submittedName>
        <fullName evidence="5">DeoR/GlpR family DNA-binding transcription regulator</fullName>
    </submittedName>
</protein>
<dbReference type="EMBL" id="DXGE01000001">
    <property type="protein sequence ID" value="HIW84898.1"/>
    <property type="molecule type" value="Genomic_DNA"/>
</dbReference>
<dbReference type="InterPro" id="IPR001034">
    <property type="entry name" value="DeoR_HTH"/>
</dbReference>
<evidence type="ECO:0000259" key="4">
    <source>
        <dbReference type="PROSITE" id="PS51000"/>
    </source>
</evidence>
<sequence>MFNQERKNKILEIIEEKGAVSVTQLTKMLGASESTIRRDLIELSKKGNINKVHGGATLSGKQFIAHEADVSSKETENTDQKKLIAEYCAAQIQNDDFVYIDAGTSTLFMIEYIRSNCTASFVTNGIVHAKRLADKGLTVYVLGGRLKKVTEAIVGLTAARNIHDFNFTKAFIGANGVSDKGGFTTPDTEEAYVKAAAMDNAFVSYVLADSSKFSKISSVRFGALDDACIVTDREPDEIYRSKTVIKVVEKKNN</sequence>
<dbReference type="Pfam" id="PF00455">
    <property type="entry name" value="DeoRC"/>
    <property type="match status" value="1"/>
</dbReference>
<dbReference type="SUPFAM" id="SSF100950">
    <property type="entry name" value="NagB/RpiA/CoA transferase-like"/>
    <property type="match status" value="1"/>
</dbReference>
<evidence type="ECO:0000256" key="3">
    <source>
        <dbReference type="ARBA" id="ARBA00023163"/>
    </source>
</evidence>
<reference evidence="5" key="1">
    <citation type="journal article" date="2021" name="PeerJ">
        <title>Extensive microbial diversity within the chicken gut microbiome revealed by metagenomics and culture.</title>
        <authorList>
            <person name="Gilroy R."/>
            <person name="Ravi A."/>
            <person name="Getino M."/>
            <person name="Pursley I."/>
            <person name="Horton D.L."/>
            <person name="Alikhan N.F."/>
            <person name="Baker D."/>
            <person name="Gharbi K."/>
            <person name="Hall N."/>
            <person name="Watson M."/>
            <person name="Adriaenssens E.M."/>
            <person name="Foster-Nyarko E."/>
            <person name="Jarju S."/>
            <person name="Secka A."/>
            <person name="Antonio M."/>
            <person name="Oren A."/>
            <person name="Chaudhuri R.R."/>
            <person name="La Ragione R."/>
            <person name="Hildebrand F."/>
            <person name="Pallen M.J."/>
        </authorList>
    </citation>
    <scope>NUCLEOTIDE SEQUENCE</scope>
    <source>
        <strain evidence="5">421</strain>
    </source>
</reference>
<dbReference type="SMART" id="SM00420">
    <property type="entry name" value="HTH_DEOR"/>
    <property type="match status" value="1"/>
</dbReference>
<dbReference type="Proteomes" id="UP000824205">
    <property type="component" value="Unassembled WGS sequence"/>
</dbReference>
<proteinExistence type="predicted"/>
<dbReference type="Gene3D" id="3.40.50.1360">
    <property type="match status" value="1"/>
</dbReference>
<dbReference type="PROSITE" id="PS51000">
    <property type="entry name" value="HTH_DEOR_2"/>
    <property type="match status" value="1"/>
</dbReference>
<keyword evidence="2 5" id="KW-0238">DNA-binding</keyword>
<dbReference type="SMART" id="SM01134">
    <property type="entry name" value="DeoRC"/>
    <property type="match status" value="1"/>
</dbReference>
<reference evidence="5" key="2">
    <citation type="submission" date="2021-04" db="EMBL/GenBank/DDBJ databases">
        <authorList>
            <person name="Gilroy R."/>
        </authorList>
    </citation>
    <scope>NUCLEOTIDE SEQUENCE</scope>
    <source>
        <strain evidence="5">421</strain>
    </source>
</reference>
<dbReference type="Pfam" id="PF08220">
    <property type="entry name" value="HTH_DeoR"/>
    <property type="match status" value="1"/>
</dbReference>
<evidence type="ECO:0000256" key="1">
    <source>
        <dbReference type="ARBA" id="ARBA00023015"/>
    </source>
</evidence>
<evidence type="ECO:0000313" key="5">
    <source>
        <dbReference type="EMBL" id="HIW84898.1"/>
    </source>
</evidence>
<dbReference type="PANTHER" id="PTHR30363:SF56">
    <property type="entry name" value="TRANSCRIPTIONAL REGULATOR, DEOR FAMILY"/>
    <property type="match status" value="1"/>
</dbReference>
<feature type="domain" description="HTH deoR-type" evidence="4">
    <location>
        <begin position="3"/>
        <end position="58"/>
    </location>
</feature>
<dbReference type="InterPro" id="IPR018356">
    <property type="entry name" value="Tscrpt_reg_HTH_DeoR_CS"/>
</dbReference>
<name>A0A9D1UF07_9FIRM</name>
<comment type="caution">
    <text evidence="5">The sequence shown here is derived from an EMBL/GenBank/DDBJ whole genome shotgun (WGS) entry which is preliminary data.</text>
</comment>
<dbReference type="GO" id="GO:0003700">
    <property type="term" value="F:DNA-binding transcription factor activity"/>
    <property type="evidence" value="ECO:0007669"/>
    <property type="project" value="InterPro"/>
</dbReference>
<dbReference type="InterPro" id="IPR037171">
    <property type="entry name" value="NagB/RpiA_transferase-like"/>
</dbReference>
<dbReference type="InterPro" id="IPR014036">
    <property type="entry name" value="DeoR-like_C"/>
</dbReference>
<dbReference type="PANTHER" id="PTHR30363">
    <property type="entry name" value="HTH-TYPE TRANSCRIPTIONAL REGULATOR SRLR-RELATED"/>
    <property type="match status" value="1"/>
</dbReference>
<dbReference type="Gene3D" id="1.10.10.10">
    <property type="entry name" value="Winged helix-like DNA-binding domain superfamily/Winged helix DNA-binding domain"/>
    <property type="match status" value="1"/>
</dbReference>
<evidence type="ECO:0000256" key="2">
    <source>
        <dbReference type="ARBA" id="ARBA00023125"/>
    </source>
</evidence>
<accession>A0A9D1UF07</accession>